<keyword evidence="7" id="KW-0902">Two-component regulatory system</keyword>
<dbReference type="GO" id="GO:0005886">
    <property type="term" value="C:plasma membrane"/>
    <property type="evidence" value="ECO:0007669"/>
    <property type="project" value="UniProtKB-SubCell"/>
</dbReference>
<evidence type="ECO:0000256" key="7">
    <source>
        <dbReference type="ARBA" id="ARBA00023012"/>
    </source>
</evidence>
<reference evidence="10 11" key="1">
    <citation type="submission" date="2019-09" db="EMBL/GenBank/DDBJ databases">
        <title>Phylogeny of genus Pseudoclavibacter and closely related genus.</title>
        <authorList>
            <person name="Li Y."/>
        </authorList>
    </citation>
    <scope>NUCLEOTIDE SEQUENCE [LARGE SCALE GENOMIC DNA]</scope>
    <source>
        <strain evidence="10 11">THG-MD12</strain>
    </source>
</reference>
<dbReference type="Pfam" id="PF00512">
    <property type="entry name" value="HisKA"/>
    <property type="match status" value="1"/>
</dbReference>
<name>A0A7J5B5L1_9MICO</name>
<dbReference type="PROSITE" id="PS50109">
    <property type="entry name" value="HIS_KIN"/>
    <property type="match status" value="1"/>
</dbReference>
<dbReference type="InterPro" id="IPR036890">
    <property type="entry name" value="HATPase_C_sf"/>
</dbReference>
<evidence type="ECO:0000313" key="11">
    <source>
        <dbReference type="Proteomes" id="UP000490386"/>
    </source>
</evidence>
<dbReference type="InterPro" id="IPR036097">
    <property type="entry name" value="HisK_dim/P_sf"/>
</dbReference>
<dbReference type="SMART" id="SM00387">
    <property type="entry name" value="HATPase_c"/>
    <property type="match status" value="1"/>
</dbReference>
<keyword evidence="5" id="KW-0808">Transferase</keyword>
<feature type="domain" description="Histidine kinase" evidence="9">
    <location>
        <begin position="78"/>
        <end position="290"/>
    </location>
</feature>
<dbReference type="InterPro" id="IPR003661">
    <property type="entry name" value="HisK_dim/P_dom"/>
</dbReference>
<keyword evidence="8" id="KW-0472">Membrane</keyword>
<dbReference type="SUPFAM" id="SSF47384">
    <property type="entry name" value="Homodimeric domain of signal transducing histidine kinase"/>
    <property type="match status" value="1"/>
</dbReference>
<dbReference type="Gene3D" id="3.30.565.10">
    <property type="entry name" value="Histidine kinase-like ATPase, C-terminal domain"/>
    <property type="match status" value="1"/>
</dbReference>
<dbReference type="PANTHER" id="PTHR43711">
    <property type="entry name" value="TWO-COMPONENT HISTIDINE KINASE"/>
    <property type="match status" value="1"/>
</dbReference>
<dbReference type="Proteomes" id="UP000490386">
    <property type="component" value="Unassembled WGS sequence"/>
</dbReference>
<feature type="transmembrane region" description="Helical" evidence="8">
    <location>
        <begin position="31"/>
        <end position="52"/>
    </location>
</feature>
<keyword evidence="4" id="KW-0597">Phosphoprotein</keyword>
<dbReference type="EMBL" id="WBJX01000001">
    <property type="protein sequence ID" value="KAB1639407.1"/>
    <property type="molecule type" value="Genomic_DNA"/>
</dbReference>
<evidence type="ECO:0000256" key="8">
    <source>
        <dbReference type="SAM" id="Phobius"/>
    </source>
</evidence>
<dbReference type="PANTHER" id="PTHR43711:SF1">
    <property type="entry name" value="HISTIDINE KINASE 1"/>
    <property type="match status" value="1"/>
</dbReference>
<dbReference type="InterPro" id="IPR004358">
    <property type="entry name" value="Sig_transdc_His_kin-like_C"/>
</dbReference>
<dbReference type="AlphaFoldDB" id="A0A7J5B5L1"/>
<gene>
    <name evidence="10" type="ORF">F8O03_03465</name>
</gene>
<evidence type="ECO:0000256" key="4">
    <source>
        <dbReference type="ARBA" id="ARBA00022553"/>
    </source>
</evidence>
<evidence type="ECO:0000256" key="5">
    <source>
        <dbReference type="ARBA" id="ARBA00022679"/>
    </source>
</evidence>
<evidence type="ECO:0000256" key="2">
    <source>
        <dbReference type="ARBA" id="ARBA00004236"/>
    </source>
</evidence>
<comment type="subcellular location">
    <subcellularLocation>
        <location evidence="2">Cell membrane</location>
    </subcellularLocation>
</comment>
<dbReference type="InterPro" id="IPR050736">
    <property type="entry name" value="Sensor_HK_Regulatory"/>
</dbReference>
<dbReference type="InterPro" id="IPR003594">
    <property type="entry name" value="HATPase_dom"/>
</dbReference>
<proteinExistence type="predicted"/>
<dbReference type="PRINTS" id="PR00344">
    <property type="entry name" value="BCTRLSENSOR"/>
</dbReference>
<evidence type="ECO:0000256" key="3">
    <source>
        <dbReference type="ARBA" id="ARBA00012438"/>
    </source>
</evidence>
<protein>
    <recommendedName>
        <fullName evidence="3">histidine kinase</fullName>
        <ecNumber evidence="3">2.7.13.3</ecNumber>
    </recommendedName>
</protein>
<keyword evidence="8" id="KW-0812">Transmembrane</keyword>
<evidence type="ECO:0000256" key="1">
    <source>
        <dbReference type="ARBA" id="ARBA00000085"/>
    </source>
</evidence>
<evidence type="ECO:0000259" key="9">
    <source>
        <dbReference type="PROSITE" id="PS50109"/>
    </source>
</evidence>
<evidence type="ECO:0000256" key="6">
    <source>
        <dbReference type="ARBA" id="ARBA00022777"/>
    </source>
</evidence>
<accession>A0A7J5B5L1</accession>
<dbReference type="GO" id="GO:0000155">
    <property type="term" value="F:phosphorelay sensor kinase activity"/>
    <property type="evidence" value="ECO:0007669"/>
    <property type="project" value="InterPro"/>
</dbReference>
<organism evidence="10 11">
    <name type="scientific">Pseudoclavibacter terrae</name>
    <dbReference type="NCBI Taxonomy" id="1530195"/>
    <lineage>
        <taxon>Bacteria</taxon>
        <taxon>Bacillati</taxon>
        <taxon>Actinomycetota</taxon>
        <taxon>Actinomycetes</taxon>
        <taxon>Micrococcales</taxon>
        <taxon>Microbacteriaceae</taxon>
        <taxon>Pseudoclavibacter</taxon>
    </lineage>
</organism>
<evidence type="ECO:0000313" key="10">
    <source>
        <dbReference type="EMBL" id="KAB1639407.1"/>
    </source>
</evidence>
<dbReference type="SUPFAM" id="SSF55874">
    <property type="entry name" value="ATPase domain of HSP90 chaperone/DNA topoisomerase II/histidine kinase"/>
    <property type="match status" value="1"/>
</dbReference>
<comment type="caution">
    <text evidence="10">The sequence shown here is derived from an EMBL/GenBank/DDBJ whole genome shotgun (WGS) entry which is preliminary data.</text>
</comment>
<dbReference type="OrthoDB" id="9757990at2"/>
<dbReference type="CDD" id="cd00082">
    <property type="entry name" value="HisKA"/>
    <property type="match status" value="1"/>
</dbReference>
<comment type="catalytic activity">
    <reaction evidence="1">
        <text>ATP + protein L-histidine = ADP + protein N-phospho-L-histidine.</text>
        <dbReference type="EC" id="2.7.13.3"/>
    </reaction>
</comment>
<dbReference type="Gene3D" id="1.10.287.130">
    <property type="match status" value="1"/>
</dbReference>
<sequence length="298" mass="32589">MMMSRWAACALLVSVAAGILAAVLATIRLDWAMGLATLTALAAAWATVWLVLKDHERDRKRLEEVTELSTRRADQASVLSHELRTPLAVIQGAGELLAEERAGPLTEKQAVFVHRIVDNAVRMHNFSEQLLTRARLEAGLVSIERAWVDLRVLFRGVVEELSEISDVTVVLDAPGAPVSAFVDPQLTRQVITNLVNNAARSESTGGRVEVRIVPGDDEVMISVSDGGTGMSETQRERLFSRFSSGRPLGNGTGIGLFISQQFVELQGGRIHVDTISGKGTTMMFTLPLADPSRRRRRR</sequence>
<dbReference type="SMART" id="SM00388">
    <property type="entry name" value="HisKA"/>
    <property type="match status" value="1"/>
</dbReference>
<dbReference type="RefSeq" id="WP_151422370.1">
    <property type="nucleotide sequence ID" value="NZ_WBJX01000001.1"/>
</dbReference>
<keyword evidence="6 10" id="KW-0418">Kinase</keyword>
<dbReference type="EC" id="2.7.13.3" evidence="3"/>
<keyword evidence="11" id="KW-1185">Reference proteome</keyword>
<keyword evidence="8" id="KW-1133">Transmembrane helix</keyword>
<dbReference type="InterPro" id="IPR005467">
    <property type="entry name" value="His_kinase_dom"/>
</dbReference>
<dbReference type="Pfam" id="PF02518">
    <property type="entry name" value="HATPase_c"/>
    <property type="match status" value="1"/>
</dbReference>